<dbReference type="SUPFAM" id="SSF55447">
    <property type="entry name" value="CO dehydrogenase flavoprotein C-terminal domain-like"/>
    <property type="match status" value="1"/>
</dbReference>
<reference evidence="5" key="2">
    <citation type="submission" date="2023-03" db="EMBL/GenBank/DDBJ databases">
        <authorList>
            <person name="Zhang Z."/>
        </authorList>
    </citation>
    <scope>NUCLEOTIDE SEQUENCE</scope>
    <source>
        <strain evidence="5">DSA</strain>
    </source>
</reference>
<dbReference type="SUPFAM" id="SSF56176">
    <property type="entry name" value="FAD-binding/transporter-associated domain-like"/>
    <property type="match status" value="1"/>
</dbReference>
<keyword evidence="3" id="KW-0560">Oxidoreductase</keyword>
<comment type="caution">
    <text evidence="5">The sequence shown here is derived from an EMBL/GenBank/DDBJ whole genome shotgun (WGS) entry which is preliminary data.</text>
</comment>
<evidence type="ECO:0000256" key="3">
    <source>
        <dbReference type="ARBA" id="ARBA00023002"/>
    </source>
</evidence>
<sequence>MFTLKDLAQPGTLDEAYQILVADRSNVLLGGCAYLRLGSLKINTAIDLSKINLDYIVELADYIEIGAMTTFRDIETSPLLNAYFCGVLPKAVSNVVGVQFRNVVTVGASVYAKYGFSDLITALLALDTEVELYNGGRMSLEDFLDKPFPRDILVKLFIKKTMRLAAYQSLRNSAGDFPLLNAAASKLGDEWRIVVGARPLRAGIAYKASKFLTENSFNNEQMDAAARIASEELSFGSNMRGTAEYRKAMCRVLVKRAVTEVVQCK</sequence>
<feature type="domain" description="FAD-binding PCMH-type" evidence="4">
    <location>
        <begin position="1"/>
        <end position="190"/>
    </location>
</feature>
<dbReference type="RefSeq" id="WP_304542966.1">
    <property type="nucleotide sequence ID" value="NZ_JARPTC010000015.1"/>
</dbReference>
<dbReference type="Gene3D" id="3.30.465.10">
    <property type="match status" value="1"/>
</dbReference>
<dbReference type="InterPro" id="IPR051312">
    <property type="entry name" value="Diverse_Substr_Oxidored"/>
</dbReference>
<accession>A0AAW7ZEG3</accession>
<dbReference type="AlphaFoldDB" id="A0AAW7ZEG3"/>
<dbReference type="SMART" id="SM01092">
    <property type="entry name" value="CO_deh_flav_C"/>
    <property type="match status" value="1"/>
</dbReference>
<keyword evidence="2" id="KW-0274">FAD</keyword>
<evidence type="ECO:0000259" key="4">
    <source>
        <dbReference type="PROSITE" id="PS51387"/>
    </source>
</evidence>
<dbReference type="PROSITE" id="PS51387">
    <property type="entry name" value="FAD_PCMH"/>
    <property type="match status" value="1"/>
</dbReference>
<gene>
    <name evidence="5" type="ORF">P6N53_10800</name>
</gene>
<dbReference type="Proteomes" id="UP001172911">
    <property type="component" value="Unassembled WGS sequence"/>
</dbReference>
<evidence type="ECO:0000313" key="5">
    <source>
        <dbReference type="EMBL" id="MDO7787706.1"/>
    </source>
</evidence>
<dbReference type="InterPro" id="IPR002346">
    <property type="entry name" value="Mopterin_DH_FAD-bd"/>
</dbReference>
<dbReference type="InterPro" id="IPR005107">
    <property type="entry name" value="CO_DH_flav_C"/>
</dbReference>
<evidence type="ECO:0000313" key="6">
    <source>
        <dbReference type="Proteomes" id="UP001172911"/>
    </source>
</evidence>
<proteinExistence type="predicted"/>
<organism evidence="5 6">
    <name type="scientific">Desulforamulus aquiferis</name>
    <dbReference type="NCBI Taxonomy" id="1397668"/>
    <lineage>
        <taxon>Bacteria</taxon>
        <taxon>Bacillati</taxon>
        <taxon>Bacillota</taxon>
        <taxon>Clostridia</taxon>
        <taxon>Eubacteriales</taxon>
        <taxon>Peptococcaceae</taxon>
        <taxon>Desulforamulus</taxon>
    </lineage>
</organism>
<name>A0AAW7ZEG3_9FIRM</name>
<keyword evidence="6" id="KW-1185">Reference proteome</keyword>
<dbReference type="Pfam" id="PF03450">
    <property type="entry name" value="CO_deh_flav_C"/>
    <property type="match status" value="1"/>
</dbReference>
<evidence type="ECO:0000256" key="1">
    <source>
        <dbReference type="ARBA" id="ARBA00022630"/>
    </source>
</evidence>
<reference evidence="5" key="1">
    <citation type="journal article" date="2023" name="J. Hazard. Mater.">
        <title>Anaerobic biodegradation of pyrene and benzo[a]pyrene by a new sulfate-reducing Desulforamulus aquiferis strain DSA.</title>
        <authorList>
            <person name="Zhang Z."/>
            <person name="Sun J."/>
            <person name="Gong X."/>
            <person name="Wang C."/>
            <person name="Wang H."/>
        </authorList>
    </citation>
    <scope>NUCLEOTIDE SEQUENCE</scope>
    <source>
        <strain evidence="5">DSA</strain>
    </source>
</reference>
<dbReference type="InterPro" id="IPR016169">
    <property type="entry name" value="FAD-bd_PCMH_sub2"/>
</dbReference>
<dbReference type="Pfam" id="PF00941">
    <property type="entry name" value="FAD_binding_5"/>
    <property type="match status" value="1"/>
</dbReference>
<dbReference type="GO" id="GO:0071949">
    <property type="term" value="F:FAD binding"/>
    <property type="evidence" value="ECO:0007669"/>
    <property type="project" value="InterPro"/>
</dbReference>
<dbReference type="Gene3D" id="3.30.390.50">
    <property type="entry name" value="CO dehydrogenase flavoprotein, C-terminal domain"/>
    <property type="match status" value="1"/>
</dbReference>
<keyword evidence="1" id="KW-0285">Flavoprotein</keyword>
<dbReference type="PANTHER" id="PTHR42659:SF2">
    <property type="entry name" value="XANTHINE DEHYDROGENASE SUBUNIT C-RELATED"/>
    <property type="match status" value="1"/>
</dbReference>
<evidence type="ECO:0000256" key="2">
    <source>
        <dbReference type="ARBA" id="ARBA00022827"/>
    </source>
</evidence>
<dbReference type="InterPro" id="IPR016166">
    <property type="entry name" value="FAD-bd_PCMH"/>
</dbReference>
<dbReference type="PANTHER" id="PTHR42659">
    <property type="entry name" value="XANTHINE DEHYDROGENASE SUBUNIT C-RELATED"/>
    <property type="match status" value="1"/>
</dbReference>
<dbReference type="InterPro" id="IPR036683">
    <property type="entry name" value="CO_DH_flav_C_dom_sf"/>
</dbReference>
<dbReference type="InterPro" id="IPR036318">
    <property type="entry name" value="FAD-bd_PCMH-like_sf"/>
</dbReference>
<dbReference type="GO" id="GO:0016491">
    <property type="term" value="F:oxidoreductase activity"/>
    <property type="evidence" value="ECO:0007669"/>
    <property type="project" value="UniProtKB-KW"/>
</dbReference>
<protein>
    <submittedName>
        <fullName evidence="5">FAD binding domain-containing protein</fullName>
    </submittedName>
</protein>
<dbReference type="EMBL" id="JARPTC010000015">
    <property type="protein sequence ID" value="MDO7787706.1"/>
    <property type="molecule type" value="Genomic_DNA"/>
</dbReference>